<organism evidence="1">
    <name type="scientific">Cucumis melo</name>
    <name type="common">Muskmelon</name>
    <dbReference type="NCBI Taxonomy" id="3656"/>
    <lineage>
        <taxon>Eukaryota</taxon>
        <taxon>Viridiplantae</taxon>
        <taxon>Streptophyta</taxon>
        <taxon>Embryophyta</taxon>
        <taxon>Tracheophyta</taxon>
        <taxon>Spermatophyta</taxon>
        <taxon>Magnoliopsida</taxon>
        <taxon>eudicotyledons</taxon>
        <taxon>Gunneridae</taxon>
        <taxon>Pentapetalae</taxon>
        <taxon>rosids</taxon>
        <taxon>fabids</taxon>
        <taxon>Cucurbitales</taxon>
        <taxon>Cucurbitaceae</taxon>
        <taxon>Benincaseae</taxon>
        <taxon>Cucumis</taxon>
    </lineage>
</organism>
<dbReference type="EnsemblPlants" id="MELO3C026128.2.1">
    <property type="protein sequence ID" value="MELO3C026128.2.1"/>
    <property type="gene ID" value="MELO3C026128.2"/>
</dbReference>
<sequence length="102" mass="10734">MTVNFSDITEVANKISELASNGVIVEGAECGDEGSDNEVRMESQEGAEDCGLRKSLGELGECVGDVNCGREGIGDEIGEAEKANDSSFLRMEAERGWVAMGA</sequence>
<evidence type="ECO:0000313" key="1">
    <source>
        <dbReference type="EnsemblPlants" id="MELO3C026128.2.1"/>
    </source>
</evidence>
<dbReference type="Gramene" id="MELO3C026128.2.1">
    <property type="protein sequence ID" value="MELO3C026128.2.1"/>
    <property type="gene ID" value="MELO3C026128.2"/>
</dbReference>
<protein>
    <submittedName>
        <fullName evidence="1">Uncharacterized protein</fullName>
    </submittedName>
</protein>
<reference evidence="1" key="1">
    <citation type="submission" date="2023-03" db="UniProtKB">
        <authorList>
            <consortium name="EnsemblPlants"/>
        </authorList>
    </citation>
    <scope>IDENTIFICATION</scope>
</reference>
<name>A0A9I9DYA7_CUCME</name>
<dbReference type="AlphaFoldDB" id="A0A9I9DYA7"/>
<accession>A0A9I9DYA7</accession>
<proteinExistence type="predicted"/>